<reference evidence="1 2" key="1">
    <citation type="submission" date="2023-03" db="EMBL/GenBank/DDBJ databases">
        <title>Bacillus Genome Sequencing.</title>
        <authorList>
            <person name="Dunlap C."/>
        </authorList>
    </citation>
    <scope>NUCLEOTIDE SEQUENCE [LARGE SCALE GENOMIC DNA]</scope>
    <source>
        <strain evidence="1 2">BD-533</strain>
    </source>
</reference>
<dbReference type="SUPFAM" id="SSF52833">
    <property type="entry name" value="Thioredoxin-like"/>
    <property type="match status" value="1"/>
</dbReference>
<proteinExistence type="predicted"/>
<dbReference type="RefSeq" id="WP_326075603.1">
    <property type="nucleotide sequence ID" value="NZ_JARLKY010000096.1"/>
</dbReference>
<evidence type="ECO:0000313" key="2">
    <source>
        <dbReference type="Proteomes" id="UP001338137"/>
    </source>
</evidence>
<accession>A0ABU6GD71</accession>
<dbReference type="Proteomes" id="UP001338137">
    <property type="component" value="Unassembled WGS sequence"/>
</dbReference>
<evidence type="ECO:0000313" key="1">
    <source>
        <dbReference type="EMBL" id="MEC0231595.1"/>
    </source>
</evidence>
<keyword evidence="2" id="KW-1185">Reference proteome</keyword>
<gene>
    <name evidence="1" type="ORF">P4I72_31280</name>
</gene>
<organism evidence="1 2">
    <name type="scientific">Paenibacillus alba</name>
    <dbReference type="NCBI Taxonomy" id="1197127"/>
    <lineage>
        <taxon>Bacteria</taxon>
        <taxon>Bacillati</taxon>
        <taxon>Bacillota</taxon>
        <taxon>Bacilli</taxon>
        <taxon>Bacillales</taxon>
        <taxon>Paenibacillaceae</taxon>
        <taxon>Paenibacillus</taxon>
    </lineage>
</organism>
<protein>
    <submittedName>
        <fullName evidence="1">Alkyl hydroperoxide reductase</fullName>
    </submittedName>
</protein>
<sequence length="144" mass="16333">MKSQLIKDTGPEKGEEILTQTFRSYDGNDIELNFASNGATLICLSLYCSHCVDLLPQISVIREQSGLEVYLFIDGDKEDLVELSEYFQWDFSLILLSTDQMFSCFQVSHHPFVIVVDGYGIVKSKGIIYNAEDFIKLTQMTEVV</sequence>
<dbReference type="InterPro" id="IPR036249">
    <property type="entry name" value="Thioredoxin-like_sf"/>
</dbReference>
<dbReference type="Gene3D" id="3.40.30.10">
    <property type="entry name" value="Glutaredoxin"/>
    <property type="match status" value="1"/>
</dbReference>
<comment type="caution">
    <text evidence="1">The sequence shown here is derived from an EMBL/GenBank/DDBJ whole genome shotgun (WGS) entry which is preliminary data.</text>
</comment>
<name>A0ABU6GD71_9BACL</name>
<dbReference type="EMBL" id="JARLKY010000096">
    <property type="protein sequence ID" value="MEC0231595.1"/>
    <property type="molecule type" value="Genomic_DNA"/>
</dbReference>